<organism evidence="1">
    <name type="scientific">Timema cristinae</name>
    <name type="common">Walking stick</name>
    <dbReference type="NCBI Taxonomy" id="61476"/>
    <lineage>
        <taxon>Eukaryota</taxon>
        <taxon>Metazoa</taxon>
        <taxon>Ecdysozoa</taxon>
        <taxon>Arthropoda</taxon>
        <taxon>Hexapoda</taxon>
        <taxon>Insecta</taxon>
        <taxon>Pterygota</taxon>
        <taxon>Neoptera</taxon>
        <taxon>Polyneoptera</taxon>
        <taxon>Phasmatodea</taxon>
        <taxon>Timematodea</taxon>
        <taxon>Timematoidea</taxon>
        <taxon>Timematidae</taxon>
        <taxon>Timema</taxon>
    </lineage>
</organism>
<protein>
    <submittedName>
        <fullName evidence="1">Uncharacterized protein</fullName>
    </submittedName>
</protein>
<evidence type="ECO:0000313" key="1">
    <source>
        <dbReference type="EMBL" id="CAD7403019.1"/>
    </source>
</evidence>
<proteinExistence type="predicted"/>
<gene>
    <name evidence="1" type="ORF">TCEB3V08_LOCUS6773</name>
</gene>
<dbReference type="EMBL" id="OC318716">
    <property type="protein sequence ID" value="CAD7403019.1"/>
    <property type="molecule type" value="Genomic_DNA"/>
</dbReference>
<dbReference type="AlphaFoldDB" id="A0A7R9CV12"/>
<sequence>MHRMTLPLFFGQKMTMTSLATSSMSQKKFSLGTVLAGEGKRMADDGPDNNNQCLHCHLPSLTSWYPPPFPKEGGFYRDRHIDSAHNSPSLSGLEVAQEQSPVVIAPSYKSGGSGFYHQHFQIFCEAVGLEESQLSLQRTN</sequence>
<reference evidence="1" key="1">
    <citation type="submission" date="2020-11" db="EMBL/GenBank/DDBJ databases">
        <authorList>
            <person name="Tran Van P."/>
        </authorList>
    </citation>
    <scope>NUCLEOTIDE SEQUENCE</scope>
</reference>
<name>A0A7R9CV12_TIMCR</name>
<accession>A0A7R9CV12</accession>